<dbReference type="RefSeq" id="WP_104414644.1">
    <property type="nucleotide sequence ID" value="NZ_PTIT01000001.1"/>
</dbReference>
<evidence type="ECO:0000256" key="1">
    <source>
        <dbReference type="SAM" id="MobiDB-lite"/>
    </source>
</evidence>
<feature type="region of interest" description="Disordered" evidence="1">
    <location>
        <begin position="65"/>
        <end position="95"/>
    </location>
</feature>
<keyword evidence="2" id="KW-0732">Signal</keyword>
<evidence type="ECO:0000313" key="6">
    <source>
        <dbReference type="Proteomes" id="UP000239446"/>
    </source>
</evidence>
<accession>A0A2S6GAL5</accession>
<dbReference type="Proteomes" id="UP000239446">
    <property type="component" value="Unassembled WGS sequence"/>
</dbReference>
<keyword evidence="7" id="KW-1185">Reference proteome</keyword>
<gene>
    <name evidence="5" type="ORF">B0H24_100172</name>
    <name evidence="4" type="ORF">BY455_10172</name>
</gene>
<dbReference type="AlphaFoldDB" id="A0A2S6GAL5"/>
<dbReference type="EMBL" id="PTIT01000001">
    <property type="protein sequence ID" value="PPK53561.1"/>
    <property type="molecule type" value="Genomic_DNA"/>
</dbReference>
<protein>
    <submittedName>
        <fullName evidence="5">Uncharacterized protein DUF4124</fullName>
    </submittedName>
</protein>
<dbReference type="Proteomes" id="UP000239648">
    <property type="component" value="Unassembled WGS sequence"/>
</dbReference>
<proteinExistence type="predicted"/>
<evidence type="ECO:0000313" key="7">
    <source>
        <dbReference type="Proteomes" id="UP000239648"/>
    </source>
</evidence>
<sequence>MPRITALALLVCAGLSPHAYAEIYRWTDANGAVHFSDEPPKHAEHRSLKLKETVTVPMRENVRQADNVHRSRKAVGRLLESDSTEDASASRAEEEVKTARCNNIQKRLDRIQAQLRAGYGSERGNRLRAQRRELSQQYSRQCVLG</sequence>
<reference evidence="5 6" key="2">
    <citation type="submission" date="2018-02" db="EMBL/GenBank/DDBJ databases">
        <title>Subsurface microbial communities from deep shales in Ohio and West Virginia, USA.</title>
        <authorList>
            <person name="Wrighton K."/>
        </authorList>
    </citation>
    <scope>NUCLEOTIDE SEQUENCE [LARGE SCALE GENOMIC DNA]</scope>
    <source>
        <strain evidence="5 6">UTICA-S1B9</strain>
    </source>
</reference>
<comment type="caution">
    <text evidence="5">The sequence shown here is derived from an EMBL/GenBank/DDBJ whole genome shotgun (WGS) entry which is preliminary data.</text>
</comment>
<evidence type="ECO:0000259" key="3">
    <source>
        <dbReference type="Pfam" id="PF13511"/>
    </source>
</evidence>
<dbReference type="OrthoDB" id="7062774at2"/>
<organism evidence="5 6">
    <name type="scientific">Marinobacter persicus</name>
    <dbReference type="NCBI Taxonomy" id="930118"/>
    <lineage>
        <taxon>Bacteria</taxon>
        <taxon>Pseudomonadati</taxon>
        <taxon>Pseudomonadota</taxon>
        <taxon>Gammaproteobacteria</taxon>
        <taxon>Pseudomonadales</taxon>
        <taxon>Marinobacteraceae</taxon>
        <taxon>Marinobacter</taxon>
    </lineage>
</organism>
<dbReference type="InterPro" id="IPR025392">
    <property type="entry name" value="DUF4124"/>
</dbReference>
<feature type="domain" description="DUF4124" evidence="3">
    <location>
        <begin position="11"/>
        <end position="57"/>
    </location>
</feature>
<feature type="signal peptide" evidence="2">
    <location>
        <begin position="1"/>
        <end position="21"/>
    </location>
</feature>
<name>A0A2S6GAL5_9GAMM</name>
<dbReference type="EMBL" id="PTIU01000001">
    <property type="protein sequence ID" value="PPK56375.1"/>
    <property type="molecule type" value="Genomic_DNA"/>
</dbReference>
<dbReference type="Pfam" id="PF13511">
    <property type="entry name" value="DUF4124"/>
    <property type="match status" value="1"/>
</dbReference>
<feature type="chain" id="PRO_5015453789" evidence="2">
    <location>
        <begin position="22"/>
        <end position="145"/>
    </location>
</feature>
<evidence type="ECO:0000313" key="4">
    <source>
        <dbReference type="EMBL" id="PPK53561.1"/>
    </source>
</evidence>
<evidence type="ECO:0000313" key="5">
    <source>
        <dbReference type="EMBL" id="PPK56375.1"/>
    </source>
</evidence>
<reference evidence="4 7" key="1">
    <citation type="submission" date="2018-02" db="EMBL/GenBank/DDBJ databases">
        <title>Deep subsurface shale carbon reservoir microbial communities from Ohio and West Virginia, USA.</title>
        <authorList>
            <person name="Wrighton K."/>
        </authorList>
    </citation>
    <scope>NUCLEOTIDE SEQUENCE [LARGE SCALE GENOMIC DNA]</scope>
    <source>
        <strain evidence="4 7">UTICA-S1B6</strain>
    </source>
</reference>
<evidence type="ECO:0000256" key="2">
    <source>
        <dbReference type="SAM" id="SignalP"/>
    </source>
</evidence>